<keyword evidence="10" id="KW-1185">Reference proteome</keyword>
<keyword evidence="4" id="KW-0732">Signal</keyword>
<dbReference type="InterPro" id="IPR051915">
    <property type="entry name" value="Cellulose_Degrad_GH3"/>
</dbReference>
<dbReference type="Gene3D" id="3.20.20.300">
    <property type="entry name" value="Glycoside hydrolase, family 3, N-terminal domain"/>
    <property type="match status" value="1"/>
</dbReference>
<dbReference type="SUPFAM" id="SSF51445">
    <property type="entry name" value="(Trans)glycosidases"/>
    <property type="match status" value="1"/>
</dbReference>
<evidence type="ECO:0000259" key="8">
    <source>
        <dbReference type="SMART" id="SM01217"/>
    </source>
</evidence>
<keyword evidence="5 7" id="KW-0378">Hydrolase</keyword>
<dbReference type="GO" id="GO:0009251">
    <property type="term" value="P:glucan catabolic process"/>
    <property type="evidence" value="ECO:0007669"/>
    <property type="project" value="TreeGrafter"/>
</dbReference>
<dbReference type="AlphaFoldDB" id="A0A4D7JDW8"/>
<dbReference type="InterPro" id="IPR013783">
    <property type="entry name" value="Ig-like_fold"/>
</dbReference>
<dbReference type="Gene3D" id="3.40.50.1700">
    <property type="entry name" value="Glycoside hydrolase family 3 C-terminal domain"/>
    <property type="match status" value="1"/>
</dbReference>
<comment type="catalytic activity">
    <reaction evidence="1">
        <text>Hydrolysis of terminal, non-reducing beta-D-glucosyl residues with release of beta-D-glucose.</text>
        <dbReference type="EC" id="3.2.1.21"/>
    </reaction>
</comment>
<dbReference type="InterPro" id="IPR036881">
    <property type="entry name" value="Glyco_hydro_3_C_sf"/>
</dbReference>
<proteinExistence type="inferred from homology"/>
<evidence type="ECO:0000313" key="10">
    <source>
        <dbReference type="Proteomes" id="UP000298616"/>
    </source>
</evidence>
<dbReference type="Pfam" id="PF14310">
    <property type="entry name" value="Fn3-like"/>
    <property type="match status" value="1"/>
</dbReference>
<dbReference type="FunFam" id="3.20.20.300:FF:000005">
    <property type="entry name" value="Periplasmic beta-glucosidase"/>
    <property type="match status" value="1"/>
</dbReference>
<dbReference type="RefSeq" id="WP_137090059.1">
    <property type="nucleotide sequence ID" value="NZ_CP028923.1"/>
</dbReference>
<sequence length="768" mass="84893">MKYKHILILAFIVVGIVAMTYLTTEDSEKDSIANKKIDSLLNLMTLEEKIGQLNQYSIGPDLTGPGAKEGNQQIRYEQLKSGQVGSVLNLLGAEQAYETQKFVVENTRLGIPLIFAFDVVHGYKTMFPLPLAESSSWDLDLMERTAAIAAKEAAAAGIQWTFAPMVDISRDARWGRVMEGAGEDAYLGSEIAVARVNGFQGNDLSDINTIAACAKHFAGYGFVESGKDYNNVYLGKHQLLNTILPPFEAAADANVATFMNAFNDIDGIPSTANEFLLRELLKGEWDYDGVVVSDWNSIGEIVTHGVAADKYEAAVMALNAGSDIDMEATAYIDNLKQAVENGDVEEKDIDDAVRRVLKLKYDLGLFDDPYKYFDTEREEKTLFHEEHLELAYEAALKSIVLLKNENDLLPIKEKELSIGLIGPLMKDKDSPLGNWRGAADKGTAVSLYEGIVKNFPNADIEYAEGVKLSIGPNNFFNQVIIEEEDKSGFAKAIQVAKNSDVVIVAMGETAYMSGEGRSRSTLDLPGLQPELLKELKKVNDNIVLVLMNGRPLAISWEDENIPAIVEAWHLGHEAGNAIADVLTGKFNPSGKLTMTFPRSVGQVPIYYDHKMTGRPSSGPNQVFYTHHNDIDPSPLYPFGYGLSYSEFEYSEPEISKNELGMNDKLQIKLTVKNTSDVDGEEIVQLYTRDITGSITRPVKQLKGFKKVAIKAGESKEIQFELTTEDLAYYTRDFDYEAEPGEFQVMTGPNSGELKSANFKLIPNETDNQ</sequence>
<comment type="similarity">
    <text evidence="2 7">Belongs to the glycosyl hydrolase 3 family.</text>
</comment>
<protein>
    <recommendedName>
        <fullName evidence="3">beta-glucosidase</fullName>
        <ecNumber evidence="3">3.2.1.21</ecNumber>
    </recommendedName>
</protein>
<dbReference type="OrthoDB" id="9805821at2"/>
<dbReference type="FunFam" id="2.60.40.10:FF:000495">
    <property type="entry name" value="Periplasmic beta-glucosidase"/>
    <property type="match status" value="1"/>
</dbReference>
<dbReference type="InterPro" id="IPR036962">
    <property type="entry name" value="Glyco_hydro_3_N_sf"/>
</dbReference>
<evidence type="ECO:0000256" key="2">
    <source>
        <dbReference type="ARBA" id="ARBA00005336"/>
    </source>
</evidence>
<dbReference type="EC" id="3.2.1.21" evidence="3"/>
<dbReference type="InterPro" id="IPR002772">
    <property type="entry name" value="Glyco_hydro_3_C"/>
</dbReference>
<dbReference type="InterPro" id="IPR019800">
    <property type="entry name" value="Glyco_hydro_3_AS"/>
</dbReference>
<keyword evidence="6 7" id="KW-0326">Glycosidase</keyword>
<dbReference type="InterPro" id="IPR026891">
    <property type="entry name" value="Fn3-like"/>
</dbReference>
<dbReference type="InterPro" id="IPR001764">
    <property type="entry name" value="Glyco_hydro_3_N"/>
</dbReference>
<accession>A0A4D7JDW8</accession>
<dbReference type="PROSITE" id="PS00775">
    <property type="entry name" value="GLYCOSYL_HYDROL_F3"/>
    <property type="match status" value="1"/>
</dbReference>
<dbReference type="Pfam" id="PF00933">
    <property type="entry name" value="Glyco_hydro_3"/>
    <property type="match status" value="1"/>
</dbReference>
<gene>
    <name evidence="9" type="ORF">DCC35_06805</name>
</gene>
<dbReference type="SMART" id="SM01217">
    <property type="entry name" value="Fn3_like"/>
    <property type="match status" value="1"/>
</dbReference>
<reference evidence="9 10" key="1">
    <citation type="submission" date="2018-04" db="EMBL/GenBank/DDBJ databases">
        <title>Complete genome uncultured novel isolate.</title>
        <authorList>
            <person name="Merlino G."/>
        </authorList>
    </citation>
    <scope>NUCLEOTIDE SEQUENCE [LARGE SCALE GENOMIC DNA]</scope>
    <source>
        <strain evidence="10">R1DC9</strain>
    </source>
</reference>
<dbReference type="KEGG" id="fpf:DCC35_06805"/>
<evidence type="ECO:0000256" key="6">
    <source>
        <dbReference type="ARBA" id="ARBA00023295"/>
    </source>
</evidence>
<dbReference type="EMBL" id="CP028923">
    <property type="protein sequence ID" value="QCK14469.1"/>
    <property type="molecule type" value="Genomic_DNA"/>
</dbReference>
<dbReference type="Proteomes" id="UP000298616">
    <property type="component" value="Chromosome"/>
</dbReference>
<dbReference type="NCBIfam" id="NF011678">
    <property type="entry name" value="PRK15098.1"/>
    <property type="match status" value="1"/>
</dbReference>
<evidence type="ECO:0000256" key="4">
    <source>
        <dbReference type="ARBA" id="ARBA00022729"/>
    </source>
</evidence>
<dbReference type="InterPro" id="IPR017853">
    <property type="entry name" value="GH"/>
</dbReference>
<evidence type="ECO:0000256" key="5">
    <source>
        <dbReference type="ARBA" id="ARBA00022801"/>
    </source>
</evidence>
<dbReference type="PRINTS" id="PR00133">
    <property type="entry name" value="GLHYDRLASE3"/>
</dbReference>
<dbReference type="PANTHER" id="PTHR30620">
    <property type="entry name" value="PERIPLASMIC BETA-GLUCOSIDASE-RELATED"/>
    <property type="match status" value="1"/>
</dbReference>
<dbReference type="GO" id="GO:0008422">
    <property type="term" value="F:beta-glucosidase activity"/>
    <property type="evidence" value="ECO:0007669"/>
    <property type="project" value="UniProtKB-EC"/>
</dbReference>
<evidence type="ECO:0000256" key="7">
    <source>
        <dbReference type="RuleBase" id="RU361161"/>
    </source>
</evidence>
<dbReference type="Gene3D" id="2.60.40.10">
    <property type="entry name" value="Immunoglobulins"/>
    <property type="match status" value="1"/>
</dbReference>
<dbReference type="Pfam" id="PF01915">
    <property type="entry name" value="Glyco_hydro_3_C"/>
    <property type="match status" value="1"/>
</dbReference>
<organism evidence="9 10">
    <name type="scientific">Mangrovivirga cuniculi</name>
    <dbReference type="NCBI Taxonomy" id="2715131"/>
    <lineage>
        <taxon>Bacteria</taxon>
        <taxon>Pseudomonadati</taxon>
        <taxon>Bacteroidota</taxon>
        <taxon>Cytophagia</taxon>
        <taxon>Cytophagales</taxon>
        <taxon>Mangrovivirgaceae</taxon>
        <taxon>Mangrovivirga</taxon>
    </lineage>
</organism>
<feature type="domain" description="Fibronectin type III-like" evidence="8">
    <location>
        <begin position="681"/>
        <end position="750"/>
    </location>
</feature>
<dbReference type="SUPFAM" id="SSF52279">
    <property type="entry name" value="Beta-D-glucan exohydrolase, C-terminal domain"/>
    <property type="match status" value="1"/>
</dbReference>
<evidence type="ECO:0000256" key="3">
    <source>
        <dbReference type="ARBA" id="ARBA00012744"/>
    </source>
</evidence>
<dbReference type="PANTHER" id="PTHR30620:SF16">
    <property type="entry name" value="LYSOSOMAL BETA GLUCOSIDASE"/>
    <property type="match status" value="1"/>
</dbReference>
<evidence type="ECO:0000256" key="1">
    <source>
        <dbReference type="ARBA" id="ARBA00000448"/>
    </source>
</evidence>
<name>A0A4D7JDW8_9BACT</name>
<evidence type="ECO:0000313" key="9">
    <source>
        <dbReference type="EMBL" id="QCK14469.1"/>
    </source>
</evidence>